<evidence type="ECO:0000313" key="7">
    <source>
        <dbReference type="Proteomes" id="UP000198981"/>
    </source>
</evidence>
<dbReference type="STRING" id="1960309.SAMN03159343_3600"/>
<dbReference type="EMBL" id="FMUH01000006">
    <property type="protein sequence ID" value="SCX57175.1"/>
    <property type="molecule type" value="Genomic_DNA"/>
</dbReference>
<dbReference type="GO" id="GO:0016787">
    <property type="term" value="F:hydrolase activity"/>
    <property type="evidence" value="ECO:0007669"/>
    <property type="project" value="UniProtKB-KW"/>
</dbReference>
<dbReference type="InterPro" id="IPR051601">
    <property type="entry name" value="Serine_prot/Carboxylest_S33"/>
</dbReference>
<dbReference type="PANTHER" id="PTHR43248">
    <property type="entry name" value="2-SUCCINYL-6-HYDROXY-2,4-CYCLOHEXADIENE-1-CARBOXYLATE SYNTHASE"/>
    <property type="match status" value="1"/>
</dbReference>
<evidence type="ECO:0000256" key="2">
    <source>
        <dbReference type="ARBA" id="ARBA00022729"/>
    </source>
</evidence>
<evidence type="ECO:0000256" key="4">
    <source>
        <dbReference type="SAM" id="MobiDB-lite"/>
    </source>
</evidence>
<protein>
    <submittedName>
        <fullName evidence="6">Alpha/beta hydrolase fold</fullName>
    </submittedName>
</protein>
<dbReference type="Proteomes" id="UP000198981">
    <property type="component" value="Unassembled WGS sequence"/>
</dbReference>
<reference evidence="7" key="1">
    <citation type="submission" date="2016-10" db="EMBL/GenBank/DDBJ databases">
        <authorList>
            <person name="Varghese N."/>
            <person name="Submissions S."/>
        </authorList>
    </citation>
    <scope>NUCLEOTIDE SEQUENCE [LARGE SCALE GENOMIC DNA]</scope>
    <source>
        <strain evidence="7">DSM 45722</strain>
    </source>
</reference>
<dbReference type="Gene3D" id="3.40.50.1820">
    <property type="entry name" value="alpha/beta hydrolase"/>
    <property type="match status" value="1"/>
</dbReference>
<keyword evidence="2" id="KW-0732">Signal</keyword>
<evidence type="ECO:0000313" key="6">
    <source>
        <dbReference type="EMBL" id="SCX57175.1"/>
    </source>
</evidence>
<feature type="region of interest" description="Disordered" evidence="4">
    <location>
        <begin position="45"/>
        <end position="64"/>
    </location>
</feature>
<keyword evidence="7" id="KW-1185">Reference proteome</keyword>
<dbReference type="InterPro" id="IPR029058">
    <property type="entry name" value="AB_hydrolase_fold"/>
</dbReference>
<proteinExistence type="inferred from homology"/>
<evidence type="ECO:0000259" key="5">
    <source>
        <dbReference type="Pfam" id="PF08386"/>
    </source>
</evidence>
<dbReference type="InterPro" id="IPR013595">
    <property type="entry name" value="Pept_S33_TAP-like_C"/>
</dbReference>
<evidence type="ECO:0000256" key="3">
    <source>
        <dbReference type="ARBA" id="ARBA00022801"/>
    </source>
</evidence>
<dbReference type="AlphaFoldDB" id="A0A1G4YUZ5"/>
<dbReference type="Pfam" id="PF08386">
    <property type="entry name" value="Abhydrolase_4"/>
    <property type="match status" value="1"/>
</dbReference>
<accession>A0A1G4YUZ5</accession>
<gene>
    <name evidence="6" type="ORF">SAMN03159343_3600</name>
</gene>
<organism evidence="6 7">
    <name type="scientific">Klenkia marina</name>
    <dbReference type="NCBI Taxonomy" id="1960309"/>
    <lineage>
        <taxon>Bacteria</taxon>
        <taxon>Bacillati</taxon>
        <taxon>Actinomycetota</taxon>
        <taxon>Actinomycetes</taxon>
        <taxon>Geodermatophilales</taxon>
        <taxon>Geodermatophilaceae</taxon>
        <taxon>Klenkia</taxon>
    </lineage>
</organism>
<comment type="similarity">
    <text evidence="1">Belongs to the peptidase S33 family.</text>
</comment>
<dbReference type="PANTHER" id="PTHR43248:SF29">
    <property type="entry name" value="TRIPEPTIDYL AMINOPEPTIDASE"/>
    <property type="match status" value="1"/>
</dbReference>
<keyword evidence="3 6" id="KW-0378">Hydrolase</keyword>
<feature type="compositionally biased region" description="Low complexity" evidence="4">
    <location>
        <begin position="47"/>
        <end position="64"/>
    </location>
</feature>
<dbReference type="SUPFAM" id="SSF53474">
    <property type="entry name" value="alpha/beta-Hydrolases"/>
    <property type="match status" value="1"/>
</dbReference>
<name>A0A1G4YUZ5_9ACTN</name>
<sequence>MARGTGATDETLLGWTTVTAAPRRPAVLVALLAVLLVVVSACSSGDTTEPAATSSSAAETTPTELPVEAVEWTDCTADIAPIIAGRPGSDRALTFGCGQIEVPLSYDDPTGPTLSLFAVRAVSATQADRIGSLVVNPGGPGLSATDAAVQSALTLPDGVLGRFDVVGVDPRGVGLSQPVECIPADTKDQLTAADPRPTSADQLDTAFALADDVAEGCVDQYGAGLGAFSTVDSARDLDRVRQAVGDTQLTYLGYSYGTTLGSTYAELFPQNVRALVLDGAVDPDADRQEAAEAQAQGFEAAFDAFAANCTSLVGGCPVGADPRTFVGDLLTQSATTPIPSSRAGETRQATPGLVLAAVRSALYNPAAWPQLAQSLASAQAGDSAGVLTLADTFTGRADDGTYTNTIDANITISCSDTEESYSQSDVRALVAAWGTQYPLFGADAALSLYTCTPWDAPRTPLPERTAEGAAPILVIGTQGDPVTPLPGAVDMAADLESGVLLTWQGSGHTAYPKNQCVVDTVDAYLVDGTAPAADVTCPA</sequence>
<feature type="domain" description="Peptidase S33 tripeptidyl aminopeptidase-like C-terminal" evidence="5">
    <location>
        <begin position="437"/>
        <end position="537"/>
    </location>
</feature>
<evidence type="ECO:0000256" key="1">
    <source>
        <dbReference type="ARBA" id="ARBA00010088"/>
    </source>
</evidence>